<dbReference type="InterPro" id="IPR050147">
    <property type="entry name" value="Ser/Thr_Dehydratase"/>
</dbReference>
<evidence type="ECO:0000256" key="5">
    <source>
        <dbReference type="ARBA" id="ARBA00023239"/>
    </source>
</evidence>
<reference evidence="20" key="1">
    <citation type="submission" date="2020-11" db="EMBL/GenBank/DDBJ databases">
        <authorList>
            <person name="Tran Van P."/>
        </authorList>
    </citation>
    <scope>NUCLEOTIDE SEQUENCE</scope>
</reference>
<feature type="domain" description="Tryptophan synthase beta chain-like PALP" evidence="19">
    <location>
        <begin position="91"/>
        <end position="255"/>
    </location>
</feature>
<dbReference type="GO" id="GO:0006567">
    <property type="term" value="P:L-threonine catabolic process"/>
    <property type="evidence" value="ECO:0007669"/>
    <property type="project" value="TreeGrafter"/>
</dbReference>
<comment type="catalytic activity">
    <reaction evidence="10">
        <text>D-serine = pyruvate + NH4(+)</text>
        <dbReference type="Rhea" id="RHEA:13977"/>
        <dbReference type="ChEBI" id="CHEBI:15361"/>
        <dbReference type="ChEBI" id="CHEBI:28938"/>
        <dbReference type="ChEBI" id="CHEBI:35247"/>
        <dbReference type="EC" id="4.3.1.18"/>
    </reaction>
</comment>
<organism evidence="20">
    <name type="scientific">Timema californicum</name>
    <name type="common">California timema</name>
    <name type="synonym">Walking stick</name>
    <dbReference type="NCBI Taxonomy" id="61474"/>
    <lineage>
        <taxon>Eukaryota</taxon>
        <taxon>Metazoa</taxon>
        <taxon>Ecdysozoa</taxon>
        <taxon>Arthropoda</taxon>
        <taxon>Hexapoda</taxon>
        <taxon>Insecta</taxon>
        <taxon>Pterygota</taxon>
        <taxon>Neoptera</taxon>
        <taxon>Polyneoptera</taxon>
        <taxon>Phasmatodea</taxon>
        <taxon>Timematodea</taxon>
        <taxon>Timematoidea</taxon>
        <taxon>Timematidae</taxon>
        <taxon>Timema</taxon>
    </lineage>
</organism>
<dbReference type="InterPro" id="IPR001926">
    <property type="entry name" value="TrpB-like_PALP"/>
</dbReference>
<protein>
    <recommendedName>
        <fullName evidence="15">Serine racemase</fullName>
        <ecNumber evidence="3">4.3.1.17</ecNumber>
        <ecNumber evidence="13">4.3.1.18</ecNumber>
        <ecNumber evidence="14">5.1.1.18</ecNumber>
    </recommendedName>
    <alternativeName>
        <fullName evidence="16">D-serine ammonia-lyase</fullName>
    </alternativeName>
    <alternativeName>
        <fullName evidence="18">D-serine dehydratase</fullName>
    </alternativeName>
    <alternativeName>
        <fullName evidence="17">L-serine ammonia-lyase</fullName>
    </alternativeName>
    <alternativeName>
        <fullName evidence="7">L-serine deaminase</fullName>
    </alternativeName>
    <alternativeName>
        <fullName evidence="6">L-serine dehydratase</fullName>
    </alternativeName>
    <alternativeName>
        <fullName evidence="8">L-threonine dehydratase</fullName>
    </alternativeName>
</protein>
<evidence type="ECO:0000256" key="14">
    <source>
        <dbReference type="ARBA" id="ARBA00066592"/>
    </source>
</evidence>
<comment type="cofactor">
    <cofactor evidence="1">
        <name>pyridoxal 5'-phosphate</name>
        <dbReference type="ChEBI" id="CHEBI:597326"/>
    </cofactor>
</comment>
<evidence type="ECO:0000256" key="12">
    <source>
        <dbReference type="ARBA" id="ARBA00056426"/>
    </source>
</evidence>
<dbReference type="GO" id="GO:0030170">
    <property type="term" value="F:pyridoxal phosphate binding"/>
    <property type="evidence" value="ECO:0007669"/>
    <property type="project" value="UniProtKB-ARBA"/>
</dbReference>
<evidence type="ECO:0000256" key="6">
    <source>
        <dbReference type="ARBA" id="ARBA00031418"/>
    </source>
</evidence>
<evidence type="ECO:0000256" key="10">
    <source>
        <dbReference type="ARBA" id="ARBA00050422"/>
    </source>
</evidence>
<evidence type="ECO:0000256" key="4">
    <source>
        <dbReference type="ARBA" id="ARBA00022898"/>
    </source>
</evidence>
<evidence type="ECO:0000256" key="16">
    <source>
        <dbReference type="ARBA" id="ARBA00076108"/>
    </source>
</evidence>
<evidence type="ECO:0000256" key="17">
    <source>
        <dbReference type="ARBA" id="ARBA00081060"/>
    </source>
</evidence>
<name>A0A7R9J189_TIMCA</name>
<accession>A0A7R9J189</accession>
<evidence type="ECO:0000256" key="7">
    <source>
        <dbReference type="ARBA" id="ARBA00041766"/>
    </source>
</evidence>
<dbReference type="PANTHER" id="PTHR48078">
    <property type="entry name" value="THREONINE DEHYDRATASE, MITOCHONDRIAL-RELATED"/>
    <property type="match status" value="1"/>
</dbReference>
<sequence length="345" mass="37915">MTEKLSLKLRQLLTTGRKLLLIMLYHMWTSLAWHVAVCGEVTVEDIDAGVFNKNIQAEDGASGDEEENSSVVQERPIPSVAEAMDYFQELGFKERGARYALLMLSDEKKKKGVISASLGNHALALCYHGKDLKIPVTVVMPIVAPIMKIQSCRQHGASVVVQGDDMGEAKRIAMQLAKERELTYINGYDHPHIMAGQGTLGLEIVEQVPNIDAVIVPVGGGGLIAGVALAVKTLFPHIKIIIMQKKTISITVTSVIFDHREYSEYSKALSPCNPGRSSTIPFDVGLKKFLLDYRHAPHAITGISLARPLVERQLRNYLDLLRVSTDANKVQQAKAKQKATYGGVF</sequence>
<comment type="function">
    <text evidence="12">Catalyzes the synthesis of D-serine from L-serine. D-serine is a key coagonist with glutamate at NMDA receptors. Has dehydratase activity towards both L-serine and D-serine.</text>
</comment>
<dbReference type="EMBL" id="OE180113">
    <property type="protein sequence ID" value="CAD7570571.1"/>
    <property type="molecule type" value="Genomic_DNA"/>
</dbReference>
<dbReference type="GO" id="GO:0004794">
    <property type="term" value="F:threonine deaminase activity"/>
    <property type="evidence" value="ECO:0007669"/>
    <property type="project" value="TreeGrafter"/>
</dbReference>
<proteinExistence type="inferred from homology"/>
<evidence type="ECO:0000256" key="15">
    <source>
        <dbReference type="ARBA" id="ARBA00070760"/>
    </source>
</evidence>
<dbReference type="GO" id="GO:0009097">
    <property type="term" value="P:isoleucine biosynthetic process"/>
    <property type="evidence" value="ECO:0007669"/>
    <property type="project" value="TreeGrafter"/>
</dbReference>
<dbReference type="PANTHER" id="PTHR48078:SF19">
    <property type="entry name" value="ACT DOMAIN-CONTAINING PROTEIN"/>
    <property type="match status" value="1"/>
</dbReference>
<evidence type="ECO:0000256" key="1">
    <source>
        <dbReference type="ARBA" id="ARBA00001933"/>
    </source>
</evidence>
<evidence type="ECO:0000313" key="20">
    <source>
        <dbReference type="EMBL" id="CAD7570571.1"/>
    </source>
</evidence>
<evidence type="ECO:0000256" key="13">
    <source>
        <dbReference type="ARBA" id="ARBA00066349"/>
    </source>
</evidence>
<gene>
    <name evidence="20" type="ORF">TCMB3V08_LOCUS3272</name>
</gene>
<evidence type="ECO:0000256" key="11">
    <source>
        <dbReference type="ARBA" id="ARBA00051769"/>
    </source>
</evidence>
<evidence type="ECO:0000256" key="9">
    <source>
        <dbReference type="ARBA" id="ARBA00049406"/>
    </source>
</evidence>
<dbReference type="SUPFAM" id="SSF53686">
    <property type="entry name" value="Tryptophan synthase beta subunit-like PLP-dependent enzymes"/>
    <property type="match status" value="1"/>
</dbReference>
<comment type="catalytic activity">
    <reaction evidence="9">
        <text>L-serine = pyruvate + NH4(+)</text>
        <dbReference type="Rhea" id="RHEA:19169"/>
        <dbReference type="ChEBI" id="CHEBI:15361"/>
        <dbReference type="ChEBI" id="CHEBI:28938"/>
        <dbReference type="ChEBI" id="CHEBI:33384"/>
        <dbReference type="EC" id="4.3.1.17"/>
    </reaction>
</comment>
<dbReference type="Pfam" id="PF00291">
    <property type="entry name" value="PALP"/>
    <property type="match status" value="1"/>
</dbReference>
<evidence type="ECO:0000256" key="2">
    <source>
        <dbReference type="ARBA" id="ARBA00010869"/>
    </source>
</evidence>
<dbReference type="AlphaFoldDB" id="A0A7R9J189"/>
<keyword evidence="5" id="KW-0456">Lyase</keyword>
<evidence type="ECO:0000256" key="3">
    <source>
        <dbReference type="ARBA" id="ARBA00012093"/>
    </source>
</evidence>
<dbReference type="GO" id="GO:0005524">
    <property type="term" value="F:ATP binding"/>
    <property type="evidence" value="ECO:0007669"/>
    <property type="project" value="UniProtKB-ARBA"/>
</dbReference>
<comment type="catalytic activity">
    <reaction evidence="11">
        <text>L-serine = D-serine</text>
        <dbReference type="Rhea" id="RHEA:10980"/>
        <dbReference type="ChEBI" id="CHEBI:33384"/>
        <dbReference type="ChEBI" id="CHEBI:35247"/>
        <dbReference type="EC" id="5.1.1.18"/>
    </reaction>
</comment>
<dbReference type="EC" id="4.3.1.18" evidence="13"/>
<dbReference type="FunFam" id="3.40.50.1100:FF:000041">
    <property type="entry name" value="Threonine ammonia-lyase, variant"/>
    <property type="match status" value="1"/>
</dbReference>
<dbReference type="InterPro" id="IPR036052">
    <property type="entry name" value="TrpB-like_PALP_sf"/>
</dbReference>
<dbReference type="GO" id="GO:0008721">
    <property type="term" value="F:D-serine ammonia-lyase activity"/>
    <property type="evidence" value="ECO:0007669"/>
    <property type="project" value="UniProtKB-EC"/>
</dbReference>
<dbReference type="Gene3D" id="3.40.50.1100">
    <property type="match status" value="2"/>
</dbReference>
<dbReference type="GO" id="GO:0070178">
    <property type="term" value="P:D-serine metabolic process"/>
    <property type="evidence" value="ECO:0007669"/>
    <property type="project" value="UniProtKB-ARBA"/>
</dbReference>
<dbReference type="GO" id="GO:0003941">
    <property type="term" value="F:L-serine ammonia-lyase activity"/>
    <property type="evidence" value="ECO:0007669"/>
    <property type="project" value="UniProtKB-EC"/>
</dbReference>
<comment type="similarity">
    <text evidence="2">Belongs to the serine/threonine dehydratase family.</text>
</comment>
<dbReference type="GO" id="GO:0006565">
    <property type="term" value="P:L-serine catabolic process"/>
    <property type="evidence" value="ECO:0007669"/>
    <property type="project" value="TreeGrafter"/>
</dbReference>
<evidence type="ECO:0000259" key="19">
    <source>
        <dbReference type="Pfam" id="PF00291"/>
    </source>
</evidence>
<evidence type="ECO:0000256" key="8">
    <source>
        <dbReference type="ARBA" id="ARBA00042605"/>
    </source>
</evidence>
<evidence type="ECO:0000256" key="18">
    <source>
        <dbReference type="ARBA" id="ARBA00081761"/>
    </source>
</evidence>
<dbReference type="GO" id="GO:0030378">
    <property type="term" value="F:serine racemase activity"/>
    <property type="evidence" value="ECO:0007669"/>
    <property type="project" value="UniProtKB-EC"/>
</dbReference>
<dbReference type="EC" id="5.1.1.18" evidence="14"/>
<keyword evidence="4" id="KW-0663">Pyridoxal phosphate</keyword>
<dbReference type="EC" id="4.3.1.17" evidence="3"/>